<evidence type="ECO:0000313" key="3">
    <source>
        <dbReference type="EMBL" id="OAZ04454.1"/>
    </source>
</evidence>
<feature type="domain" description="Beta-lactamase-related" evidence="2">
    <location>
        <begin position="73"/>
        <end position="330"/>
    </location>
</feature>
<protein>
    <submittedName>
        <fullName evidence="3">Beta-lactamase</fullName>
    </submittedName>
</protein>
<dbReference type="OrthoDB" id="1185352at2"/>
<keyword evidence="1" id="KW-0732">Signal</keyword>
<dbReference type="EMBL" id="JMTM01000035">
    <property type="protein sequence ID" value="OAZ04454.1"/>
    <property type="molecule type" value="Genomic_DNA"/>
</dbReference>
<accession>A0A199XSZ2</accession>
<dbReference type="InterPro" id="IPR001466">
    <property type="entry name" value="Beta-lactam-related"/>
</dbReference>
<dbReference type="RefSeq" id="WP_064715251.1">
    <property type="nucleotide sequence ID" value="NZ_JMTM01000035.1"/>
</dbReference>
<dbReference type="PANTHER" id="PTHR43283:SF7">
    <property type="entry name" value="BETA-LACTAMASE-RELATED DOMAIN-CONTAINING PROTEIN"/>
    <property type="match status" value="1"/>
</dbReference>
<dbReference type="Gene3D" id="3.40.710.10">
    <property type="entry name" value="DD-peptidase/beta-lactamase superfamily"/>
    <property type="match status" value="1"/>
</dbReference>
<dbReference type="Proteomes" id="UP000093807">
    <property type="component" value="Unassembled WGS sequence"/>
</dbReference>
<dbReference type="SUPFAM" id="SSF56601">
    <property type="entry name" value="beta-lactamase/transpeptidase-like"/>
    <property type="match status" value="1"/>
</dbReference>
<dbReference type="InterPro" id="IPR012338">
    <property type="entry name" value="Beta-lactam/transpept-like"/>
</dbReference>
<organism evidence="3 4">
    <name type="scientific">Flavobacterium succinicans</name>
    <dbReference type="NCBI Taxonomy" id="29536"/>
    <lineage>
        <taxon>Bacteria</taxon>
        <taxon>Pseudomonadati</taxon>
        <taxon>Bacteroidota</taxon>
        <taxon>Flavobacteriia</taxon>
        <taxon>Flavobacteriales</taxon>
        <taxon>Flavobacteriaceae</taxon>
        <taxon>Flavobacterium</taxon>
    </lineage>
</organism>
<evidence type="ECO:0000313" key="4">
    <source>
        <dbReference type="Proteomes" id="UP000093807"/>
    </source>
</evidence>
<dbReference type="PATRIC" id="fig|29536.5.peg.1523"/>
<name>A0A199XSZ2_9FLAO</name>
<evidence type="ECO:0000259" key="2">
    <source>
        <dbReference type="Pfam" id="PF00144"/>
    </source>
</evidence>
<proteinExistence type="predicted"/>
<gene>
    <name evidence="3" type="ORF">FLB_14520</name>
</gene>
<dbReference type="InterPro" id="IPR050789">
    <property type="entry name" value="Diverse_Enzym_Activities"/>
</dbReference>
<feature type="chain" id="PRO_5008286895" evidence="1">
    <location>
        <begin position="23"/>
        <end position="357"/>
    </location>
</feature>
<dbReference type="PANTHER" id="PTHR43283">
    <property type="entry name" value="BETA-LACTAMASE-RELATED"/>
    <property type="match status" value="1"/>
</dbReference>
<keyword evidence="4" id="KW-1185">Reference proteome</keyword>
<dbReference type="AlphaFoldDB" id="A0A199XSZ2"/>
<feature type="signal peptide" evidence="1">
    <location>
        <begin position="1"/>
        <end position="22"/>
    </location>
</feature>
<dbReference type="Pfam" id="PF00144">
    <property type="entry name" value="Beta-lactamase"/>
    <property type="match status" value="1"/>
</dbReference>
<comment type="caution">
    <text evidence="3">The sequence shown here is derived from an EMBL/GenBank/DDBJ whole genome shotgun (WGS) entry which is preliminary data.</text>
</comment>
<evidence type="ECO:0000256" key="1">
    <source>
        <dbReference type="SAM" id="SignalP"/>
    </source>
</evidence>
<reference evidence="3 4" key="1">
    <citation type="submission" date="2016-06" db="EMBL/GenBank/DDBJ databases">
        <title>Draft genome sequence of Flavobacterium succinicans strain DD5b.</title>
        <authorList>
            <person name="Poehlein A."/>
            <person name="Daniel R."/>
            <person name="Simeonova D.D."/>
        </authorList>
    </citation>
    <scope>NUCLEOTIDE SEQUENCE [LARGE SCALE GENOMIC DNA]</scope>
    <source>
        <strain evidence="3 4">DD5b</strain>
    </source>
</reference>
<sequence>MKKYLTSLVVLLTFVNCSTEKADTPTTNPTTNMYFPPVTGTVWETKTIEGLGWKPTAVQPLLDYLTQKKTKGFIILVDGKIVLEKYFNGHNANTPWYWASAGKTLTTAITGIAQQEGIVNINAKVSDYLGIGWTSLPIAKENLITNKHLLTMTSGIEDLANGDAVDPASLQYKADAGTRWAYHNVYVKLQDVIAKATKQTWSGYFNAKLRDKIGMEGSWIQMDNNSVYWSTTRSMARFGLLMLNKGKWENNTILNEAFVSEATSTSQNLNLSYGYLWWLNGKESYRLPQTQLVFKGSLVPSGPIDMYMALGKNDQKIYVIPSKNMVVVRMGEAADNANLALSDFDEVLWSKIKALYL</sequence>